<dbReference type="EMBL" id="CM023473">
    <property type="protein sequence ID" value="KAH7953330.1"/>
    <property type="molecule type" value="Genomic_DNA"/>
</dbReference>
<evidence type="ECO:0000313" key="2">
    <source>
        <dbReference type="Proteomes" id="UP000821865"/>
    </source>
</evidence>
<evidence type="ECO:0000313" key="1">
    <source>
        <dbReference type="EMBL" id="KAH7953330.1"/>
    </source>
</evidence>
<dbReference type="Proteomes" id="UP000821865">
    <property type="component" value="Chromosome 4"/>
</dbReference>
<keyword evidence="2" id="KW-1185">Reference proteome</keyword>
<sequence length="234" mass="26156">MPCVSLLLRNSGTDSIHNRQKRTDMVATFFAALAMLFLVTTIVLVLVLVASRLLVCFSSYLVINGALADDDGAEYSFMTDDYSRIVVPEDVERTTHTTTGKSLLVGRLLCTLRSGFSRKSFVFPADGVCAIITFNSLYVPGGSTLSPPYHVDLDYFLETANHHQETEYGIGIDHDFCRNDMLMTALVEKYTTKMYLNKMWSYRVYHYGQVNTPAIIVNGNTIEYVTQSAKGLQV</sequence>
<proteinExistence type="predicted"/>
<accession>A0ACB8CVP8</accession>
<protein>
    <submittedName>
        <fullName evidence="1">Uncharacterized protein</fullName>
    </submittedName>
</protein>
<reference evidence="1" key="1">
    <citation type="submission" date="2020-05" db="EMBL/GenBank/DDBJ databases">
        <title>Large-scale comparative analyses of tick genomes elucidate their genetic diversity and vector capacities.</title>
        <authorList>
            <person name="Jia N."/>
            <person name="Wang J."/>
            <person name="Shi W."/>
            <person name="Du L."/>
            <person name="Sun Y."/>
            <person name="Zhan W."/>
            <person name="Jiang J."/>
            <person name="Wang Q."/>
            <person name="Zhang B."/>
            <person name="Ji P."/>
            <person name="Sakyi L.B."/>
            <person name="Cui X."/>
            <person name="Yuan T."/>
            <person name="Jiang B."/>
            <person name="Yang W."/>
            <person name="Lam T.T.-Y."/>
            <person name="Chang Q."/>
            <person name="Ding S."/>
            <person name="Wang X."/>
            <person name="Zhu J."/>
            <person name="Ruan X."/>
            <person name="Zhao L."/>
            <person name="Wei J."/>
            <person name="Que T."/>
            <person name="Du C."/>
            <person name="Cheng J."/>
            <person name="Dai P."/>
            <person name="Han X."/>
            <person name="Huang E."/>
            <person name="Gao Y."/>
            <person name="Liu J."/>
            <person name="Shao H."/>
            <person name="Ye R."/>
            <person name="Li L."/>
            <person name="Wei W."/>
            <person name="Wang X."/>
            <person name="Wang C."/>
            <person name="Yang T."/>
            <person name="Huo Q."/>
            <person name="Li W."/>
            <person name="Guo W."/>
            <person name="Chen H."/>
            <person name="Zhou L."/>
            <person name="Ni X."/>
            <person name="Tian J."/>
            <person name="Zhou Y."/>
            <person name="Sheng Y."/>
            <person name="Liu T."/>
            <person name="Pan Y."/>
            <person name="Xia L."/>
            <person name="Li J."/>
            <person name="Zhao F."/>
            <person name="Cao W."/>
        </authorList>
    </citation>
    <scope>NUCLEOTIDE SEQUENCE</scope>
    <source>
        <strain evidence="1">Dsil-2018</strain>
    </source>
</reference>
<gene>
    <name evidence="1" type="ORF">HPB49_007195</name>
</gene>
<organism evidence="1 2">
    <name type="scientific">Dermacentor silvarum</name>
    <name type="common">Tick</name>
    <dbReference type="NCBI Taxonomy" id="543639"/>
    <lineage>
        <taxon>Eukaryota</taxon>
        <taxon>Metazoa</taxon>
        <taxon>Ecdysozoa</taxon>
        <taxon>Arthropoda</taxon>
        <taxon>Chelicerata</taxon>
        <taxon>Arachnida</taxon>
        <taxon>Acari</taxon>
        <taxon>Parasitiformes</taxon>
        <taxon>Ixodida</taxon>
        <taxon>Ixodoidea</taxon>
        <taxon>Ixodidae</taxon>
        <taxon>Rhipicephalinae</taxon>
        <taxon>Dermacentor</taxon>
    </lineage>
</organism>
<name>A0ACB8CVP8_DERSI</name>
<comment type="caution">
    <text evidence="1">The sequence shown here is derived from an EMBL/GenBank/DDBJ whole genome shotgun (WGS) entry which is preliminary data.</text>
</comment>